<sequence length="226" mass="24753">MSKTLSNGTLSLRFMQNAQRAKQLAQVELEQAAIKDEAEWEVSQEIKDAWGIASSSSNTRTSTVTTHEASYIPFIFTDVGSSNAEDSSVRPRGRRTFNAKGLEVKEEPVIQTAQDKAHVAPQRVTSISGFKAPLPTKQKNSGKAKNKTAQELIREDFKTQPSSHLIDTTSSAGFLKPSGVDAPSLNRPKLDALSPAQSLKRERDSATGDASTNKKRKKKKEVQLIE</sequence>
<protein>
    <submittedName>
        <fullName evidence="1">Uncharacterized protein</fullName>
    </submittedName>
</protein>
<reference evidence="1" key="1">
    <citation type="journal article" date="2021" name="Environ. Microbiol.">
        <title>Gene family expansions and transcriptome signatures uncover fungal adaptations to wood decay.</title>
        <authorList>
            <person name="Hage H."/>
            <person name="Miyauchi S."/>
            <person name="Viragh M."/>
            <person name="Drula E."/>
            <person name="Min B."/>
            <person name="Chaduli D."/>
            <person name="Navarro D."/>
            <person name="Favel A."/>
            <person name="Norest M."/>
            <person name="Lesage-Meessen L."/>
            <person name="Balint B."/>
            <person name="Merenyi Z."/>
            <person name="de Eugenio L."/>
            <person name="Morin E."/>
            <person name="Martinez A.T."/>
            <person name="Baldrian P."/>
            <person name="Stursova M."/>
            <person name="Martinez M.J."/>
            <person name="Novotny C."/>
            <person name="Magnuson J.K."/>
            <person name="Spatafora J.W."/>
            <person name="Maurice S."/>
            <person name="Pangilinan J."/>
            <person name="Andreopoulos W."/>
            <person name="LaButti K."/>
            <person name="Hundley H."/>
            <person name="Na H."/>
            <person name="Kuo A."/>
            <person name="Barry K."/>
            <person name="Lipzen A."/>
            <person name="Henrissat B."/>
            <person name="Riley R."/>
            <person name="Ahrendt S."/>
            <person name="Nagy L.G."/>
            <person name="Grigoriev I.V."/>
            <person name="Martin F."/>
            <person name="Rosso M.N."/>
        </authorList>
    </citation>
    <scope>NUCLEOTIDE SEQUENCE</scope>
    <source>
        <strain evidence="1">CBS 384.51</strain>
    </source>
</reference>
<comment type="caution">
    <text evidence="1">The sequence shown here is derived from an EMBL/GenBank/DDBJ whole genome shotgun (WGS) entry which is preliminary data.</text>
</comment>
<proteinExistence type="predicted"/>
<accession>A0ACB8UD91</accession>
<gene>
    <name evidence="1" type="ORF">BDY19DRAFT_884858</name>
</gene>
<keyword evidence="2" id="KW-1185">Reference proteome</keyword>
<evidence type="ECO:0000313" key="2">
    <source>
        <dbReference type="Proteomes" id="UP001055072"/>
    </source>
</evidence>
<name>A0ACB8UD91_9APHY</name>
<dbReference type="Proteomes" id="UP001055072">
    <property type="component" value="Unassembled WGS sequence"/>
</dbReference>
<organism evidence="1 2">
    <name type="scientific">Irpex rosettiformis</name>
    <dbReference type="NCBI Taxonomy" id="378272"/>
    <lineage>
        <taxon>Eukaryota</taxon>
        <taxon>Fungi</taxon>
        <taxon>Dikarya</taxon>
        <taxon>Basidiomycota</taxon>
        <taxon>Agaricomycotina</taxon>
        <taxon>Agaricomycetes</taxon>
        <taxon>Polyporales</taxon>
        <taxon>Irpicaceae</taxon>
        <taxon>Irpex</taxon>
    </lineage>
</organism>
<evidence type="ECO:0000313" key="1">
    <source>
        <dbReference type="EMBL" id="KAI0092347.1"/>
    </source>
</evidence>
<dbReference type="EMBL" id="MU274904">
    <property type="protein sequence ID" value="KAI0092347.1"/>
    <property type="molecule type" value="Genomic_DNA"/>
</dbReference>